<dbReference type="PANTHER" id="PTHR38102:SF1">
    <property type="entry name" value="PERIPLASMIC CHAPERONE SPY"/>
    <property type="match status" value="1"/>
</dbReference>
<name>A0A017T8V7_9BACT</name>
<reference evidence="7 8" key="1">
    <citation type="submission" date="2013-05" db="EMBL/GenBank/DDBJ databases">
        <title>Genome assembly of Chondromyces apiculatus DSM 436.</title>
        <authorList>
            <person name="Sharma G."/>
            <person name="Khatri I."/>
            <person name="Kaur C."/>
            <person name="Mayilraj S."/>
            <person name="Subramanian S."/>
        </authorList>
    </citation>
    <scope>NUCLEOTIDE SEQUENCE [LARGE SCALE GENOMIC DNA]</scope>
    <source>
        <strain evidence="7 8">DSM 436</strain>
    </source>
</reference>
<evidence type="ECO:0000256" key="2">
    <source>
        <dbReference type="ARBA" id="ARBA00008441"/>
    </source>
</evidence>
<evidence type="ECO:0000256" key="6">
    <source>
        <dbReference type="SAM" id="SignalP"/>
    </source>
</evidence>
<comment type="similarity">
    <text evidence="2">Belongs to the CpxP/Spy family.</text>
</comment>
<evidence type="ECO:0000256" key="5">
    <source>
        <dbReference type="SAM" id="MobiDB-lite"/>
    </source>
</evidence>
<feature type="signal peptide" evidence="6">
    <location>
        <begin position="1"/>
        <end position="22"/>
    </location>
</feature>
<evidence type="ECO:0000256" key="1">
    <source>
        <dbReference type="ARBA" id="ARBA00004418"/>
    </source>
</evidence>
<dbReference type="EMBL" id="ASRX01000021">
    <property type="protein sequence ID" value="EYF05693.1"/>
    <property type="molecule type" value="Genomic_DNA"/>
</dbReference>
<feature type="compositionally biased region" description="Basic and acidic residues" evidence="5">
    <location>
        <begin position="348"/>
        <end position="384"/>
    </location>
</feature>
<keyword evidence="4" id="KW-0574">Periplasm</keyword>
<evidence type="ECO:0000256" key="4">
    <source>
        <dbReference type="ARBA" id="ARBA00022764"/>
    </source>
</evidence>
<comment type="caution">
    <text evidence="7">The sequence shown here is derived from an EMBL/GenBank/DDBJ whole genome shotgun (WGS) entry which is preliminary data.</text>
</comment>
<dbReference type="PANTHER" id="PTHR38102">
    <property type="entry name" value="PERIPLASMIC CHAPERONE SPY"/>
    <property type="match status" value="1"/>
</dbReference>
<feature type="region of interest" description="Disordered" evidence="5">
    <location>
        <begin position="27"/>
        <end position="91"/>
    </location>
</feature>
<dbReference type="RefSeq" id="WP_052375337.1">
    <property type="nucleotide sequence ID" value="NZ_ASRX01000021.1"/>
</dbReference>
<keyword evidence="8" id="KW-1185">Reference proteome</keyword>
<evidence type="ECO:0000313" key="7">
    <source>
        <dbReference type="EMBL" id="EYF05693.1"/>
    </source>
</evidence>
<accession>A0A017T8V7</accession>
<evidence type="ECO:0000313" key="8">
    <source>
        <dbReference type="Proteomes" id="UP000019678"/>
    </source>
</evidence>
<feature type="region of interest" description="Disordered" evidence="5">
    <location>
        <begin position="328"/>
        <end position="391"/>
    </location>
</feature>
<protein>
    <submittedName>
        <fullName evidence="7">Uncharacterized protein</fullName>
    </submittedName>
</protein>
<dbReference type="PROSITE" id="PS51257">
    <property type="entry name" value="PROKAR_LIPOPROTEIN"/>
    <property type="match status" value="1"/>
</dbReference>
<dbReference type="InterPro" id="IPR012899">
    <property type="entry name" value="LTXXQ"/>
</dbReference>
<feature type="compositionally biased region" description="Basic residues" evidence="5">
    <location>
        <begin position="73"/>
        <end position="85"/>
    </location>
</feature>
<feature type="chain" id="PRO_5001496708" evidence="6">
    <location>
        <begin position="23"/>
        <end position="391"/>
    </location>
</feature>
<sequence length="391" mass="40779">MNARGFRSLASVALLGIASVIAACQGQSGADLDGPQVQEQGAAVESAAADQANAKDDAKDDAKDEDEDAEKGPRHKAGRGGHHGKGGPAGFLMGAVEALDLSDAQRSTVKELMGELRGKGGPAQGKADKGGAAFSTLAAGVRAGSIDEAAVLKQVGEAKGEDRREAFAATLQKLHATLTPAQRRELVATVSERAAEHEARFEAMQERKGEGAPRPEVGHGKRGGVEMMLRGVTLRDGQREQIEKALASAGIGDEAPRGEKPDMKAMLASKKAMLDAFAADTFDAKAALSALPAGGGKGEGGREAHLQRMVASLKVVVPLLDEAQRNELADRLERGPMQGGMKRGRGAHRFDGDRRGGASRRADGARREGGERRGSEVRRPDGARRAPSGML</sequence>
<comment type="subcellular location">
    <subcellularLocation>
        <location evidence="1">Periplasm</location>
    </subcellularLocation>
</comment>
<feature type="compositionally biased region" description="Basic and acidic residues" evidence="5">
    <location>
        <begin position="203"/>
        <end position="219"/>
    </location>
</feature>
<evidence type="ECO:0000256" key="3">
    <source>
        <dbReference type="ARBA" id="ARBA00022729"/>
    </source>
</evidence>
<proteinExistence type="inferred from homology"/>
<dbReference type="Proteomes" id="UP000019678">
    <property type="component" value="Unassembled WGS sequence"/>
</dbReference>
<feature type="compositionally biased region" description="Basic and acidic residues" evidence="5">
    <location>
        <begin position="53"/>
        <end position="62"/>
    </location>
</feature>
<dbReference type="Gene3D" id="1.20.120.1490">
    <property type="match status" value="2"/>
</dbReference>
<dbReference type="Pfam" id="PF07813">
    <property type="entry name" value="LTXXQ"/>
    <property type="match status" value="1"/>
</dbReference>
<dbReference type="InterPro" id="IPR052211">
    <property type="entry name" value="Cpx_auxiliary_protein"/>
</dbReference>
<feature type="region of interest" description="Disordered" evidence="5">
    <location>
        <begin position="203"/>
        <end position="222"/>
    </location>
</feature>
<organism evidence="7 8">
    <name type="scientific">Chondromyces apiculatus DSM 436</name>
    <dbReference type="NCBI Taxonomy" id="1192034"/>
    <lineage>
        <taxon>Bacteria</taxon>
        <taxon>Pseudomonadati</taxon>
        <taxon>Myxococcota</taxon>
        <taxon>Polyangia</taxon>
        <taxon>Polyangiales</taxon>
        <taxon>Polyangiaceae</taxon>
        <taxon>Chondromyces</taxon>
    </lineage>
</organism>
<keyword evidence="3 6" id="KW-0732">Signal</keyword>
<dbReference type="STRING" id="1192034.CAP_2983"/>
<gene>
    <name evidence="7" type="ORF">CAP_2983</name>
</gene>
<dbReference type="AlphaFoldDB" id="A0A017T8V7"/>
<dbReference type="OrthoDB" id="5520761at2"/>
<dbReference type="GO" id="GO:0030288">
    <property type="term" value="C:outer membrane-bounded periplasmic space"/>
    <property type="evidence" value="ECO:0007669"/>
    <property type="project" value="TreeGrafter"/>
</dbReference>
<dbReference type="GO" id="GO:0051082">
    <property type="term" value="F:unfolded protein binding"/>
    <property type="evidence" value="ECO:0007669"/>
    <property type="project" value="TreeGrafter"/>
</dbReference>